<dbReference type="InterPro" id="IPR007111">
    <property type="entry name" value="NACHT_NTPase"/>
</dbReference>
<dbReference type="EnsemblMetazoa" id="XM_028662497.1">
    <property type="protein sequence ID" value="XP_028518298.1"/>
    <property type="gene ID" value="LOC114576232"/>
</dbReference>
<dbReference type="SMART" id="SM00368">
    <property type="entry name" value="LRR_RI"/>
    <property type="match status" value="7"/>
</dbReference>
<dbReference type="Pfam" id="PF05729">
    <property type="entry name" value="NACHT"/>
    <property type="match status" value="1"/>
</dbReference>
<proteinExistence type="predicted"/>
<evidence type="ECO:0000256" key="1">
    <source>
        <dbReference type="ARBA" id="ARBA00022614"/>
    </source>
</evidence>
<sequence>MDSLKEFLLPKRFSVYGYIVAVFNVLAGVIVTFITGIKSTERRQFQCNSRGILADKDFLTTKCFNQYSREYNASLPLYGFAFVTFTSLVVVCIIYSWCCVKSRVEQIEQELTPNQDNQRHPIRSRRIYFFYLFQLLVRFGFGVFFGMLQLTGLYPSNFPSQFQCQWNSKGTSNANLNVTHSNSSSVKFISCQNSFAAEKTSLANVIWILHVIFACLVLLEVFCLLVRARHDKTFMRDLEFCRGHIFNSQRTPSSRRKLVARILERTEHLEPLLPTDPTEDDNRRAIDDVYVELVMHSGRVTHDFDMSKKRHELLDVYLKPPETSVKINNVNELFVSDNKSYRNILIVGRPGIGKTSLCTKIIRDWCKDRKNQYEYVSLCTKIIRDWCKDRKNRFDYVFLFRFRHLNEERFKKISLLKFLNEAEHSMNIDPAILRNKAKSMLFIFDGFDEYKYGENLIKDKLKFSALNGLTDEMPITAVYAKLLQNKLLPGATIVTTSRPNALDTLRMLKEPFDRIAEILGFTPEKVKSYVHKFCKDNETTASKIWQHIESNANLLYLCYIPVNCWIVCSMLDNFIKSHKSSLDTLVLPTTLTDIYKGALRLFLFKHNPEYQQQISISDYTNDTFSTTIEEVLSKLGKLARKGMEEKRLVFEMEEVRGLENCGLLNCMPSKNNPAFGYARASQYCFIHLTLQEFLAAREIAKTNDLNEVVQFINNNATNANWHLVIQFLAGLLQRHAFEVSLCFEEILCKSLIKKVDAGLALLMFKCFYEQNNEEVAARAVTKLESDKEFTGEIELSDCDVTLPDCTAIVFVLRFCETHLYSLKICENDNFGDHGCSELVKIFCSEVSNLGNHDTFNKTDEDICISQTNHGDELKCGNCYLTQLKLSSNEITDQGVLHLSDALKSENCHLTQLDLSRNEITDQGALHLIDALKSENCHLTQLNLSQNEISDQGVLHLSDALKSENCHLTQLKLSGNQITDQGVLHLSDALKSENCHLTQLSLSWNQITDQGVLHLSDALKSENCHLTQLNLSYNEISDQGVLHLSDALKSENCHLTQLDLSDNQITDQAVLQLKNLSNLNIDL</sequence>
<keyword evidence="5" id="KW-0472">Membrane</keyword>
<keyword evidence="3" id="KW-0547">Nucleotide-binding</keyword>
<dbReference type="SUPFAM" id="SSF52047">
    <property type="entry name" value="RNI-like"/>
    <property type="match status" value="1"/>
</dbReference>
<dbReference type="InterPro" id="IPR051261">
    <property type="entry name" value="NLR"/>
</dbReference>
<dbReference type="OMA" id="LMIRNIC"/>
<keyword evidence="1" id="KW-0433">Leucine-rich repeat</keyword>
<evidence type="ECO:0000313" key="7">
    <source>
        <dbReference type="EnsemblMetazoa" id="XP_028518298.1"/>
    </source>
</evidence>
<dbReference type="SUPFAM" id="SSF52540">
    <property type="entry name" value="P-loop containing nucleoside triphosphate hydrolases"/>
    <property type="match status" value="1"/>
</dbReference>
<dbReference type="InterPro" id="IPR001611">
    <property type="entry name" value="Leu-rich_rpt"/>
</dbReference>
<keyword evidence="8" id="KW-1185">Reference proteome</keyword>
<dbReference type="Proteomes" id="UP000887567">
    <property type="component" value="Unplaced"/>
</dbReference>
<dbReference type="PROSITE" id="PS50837">
    <property type="entry name" value="NACHT"/>
    <property type="match status" value="1"/>
</dbReference>
<keyword evidence="2" id="KW-0677">Repeat</keyword>
<evidence type="ECO:0000256" key="5">
    <source>
        <dbReference type="SAM" id="Phobius"/>
    </source>
</evidence>
<dbReference type="AlphaFoldDB" id="A0A913YTA2"/>
<dbReference type="Gene3D" id="3.80.10.10">
    <property type="entry name" value="Ribonuclease Inhibitor"/>
    <property type="match status" value="2"/>
</dbReference>
<dbReference type="Pfam" id="PF13516">
    <property type="entry name" value="LRR_6"/>
    <property type="match status" value="7"/>
</dbReference>
<evidence type="ECO:0000313" key="8">
    <source>
        <dbReference type="Proteomes" id="UP000887567"/>
    </source>
</evidence>
<feature type="transmembrane region" description="Helical" evidence="5">
    <location>
        <begin position="128"/>
        <end position="150"/>
    </location>
</feature>
<dbReference type="InterPro" id="IPR027417">
    <property type="entry name" value="P-loop_NTPase"/>
</dbReference>
<feature type="transmembrane region" description="Helical" evidence="5">
    <location>
        <begin position="205"/>
        <end position="226"/>
    </location>
</feature>
<evidence type="ECO:0000256" key="4">
    <source>
        <dbReference type="ARBA" id="ARBA00022840"/>
    </source>
</evidence>
<dbReference type="RefSeq" id="XP_028518298.1">
    <property type="nucleotide sequence ID" value="XM_028662497.1"/>
</dbReference>
<dbReference type="PROSITE" id="PS51450">
    <property type="entry name" value="LRR"/>
    <property type="match status" value="1"/>
</dbReference>
<feature type="domain" description="NACHT" evidence="6">
    <location>
        <begin position="342"/>
        <end position="501"/>
    </location>
</feature>
<protein>
    <recommendedName>
        <fullName evidence="6">NACHT domain-containing protein</fullName>
    </recommendedName>
</protein>
<dbReference type="InterPro" id="IPR032675">
    <property type="entry name" value="LRR_dom_sf"/>
</dbReference>
<feature type="transmembrane region" description="Helical" evidence="5">
    <location>
        <begin position="77"/>
        <end position="98"/>
    </location>
</feature>
<evidence type="ECO:0000256" key="2">
    <source>
        <dbReference type="ARBA" id="ARBA00022737"/>
    </source>
</evidence>
<accession>A0A913YTA2</accession>
<evidence type="ECO:0000259" key="6">
    <source>
        <dbReference type="PROSITE" id="PS50837"/>
    </source>
</evidence>
<keyword evidence="5" id="KW-0812">Transmembrane</keyword>
<dbReference type="InterPro" id="IPR038359">
    <property type="entry name" value="Connexin_N_sf"/>
</dbReference>
<dbReference type="Gene3D" id="1.20.1440.80">
    <property type="entry name" value="Gap junction channel protein cysteine-rich domain"/>
    <property type="match status" value="1"/>
</dbReference>
<dbReference type="PANTHER" id="PTHR24106">
    <property type="entry name" value="NACHT, LRR AND CARD DOMAINS-CONTAINING"/>
    <property type="match status" value="1"/>
</dbReference>
<keyword evidence="4" id="KW-0067">ATP-binding</keyword>
<reference evidence="7" key="1">
    <citation type="submission" date="2022-11" db="UniProtKB">
        <authorList>
            <consortium name="EnsemblMetazoa"/>
        </authorList>
    </citation>
    <scope>IDENTIFICATION</scope>
</reference>
<dbReference type="OrthoDB" id="5988799at2759"/>
<dbReference type="GeneID" id="114576232"/>
<dbReference type="GO" id="GO:0005524">
    <property type="term" value="F:ATP binding"/>
    <property type="evidence" value="ECO:0007669"/>
    <property type="project" value="UniProtKB-KW"/>
</dbReference>
<name>A0A913YTA2_EXADI</name>
<dbReference type="KEGG" id="epa:114576232"/>
<keyword evidence="5" id="KW-1133">Transmembrane helix</keyword>
<feature type="transmembrane region" description="Helical" evidence="5">
    <location>
        <begin position="15"/>
        <end position="37"/>
    </location>
</feature>
<evidence type="ECO:0000256" key="3">
    <source>
        <dbReference type="ARBA" id="ARBA00022741"/>
    </source>
</evidence>
<organism evidence="7 8">
    <name type="scientific">Exaiptasia diaphana</name>
    <name type="common">Tropical sea anemone</name>
    <name type="synonym">Aiptasia pulchella</name>
    <dbReference type="NCBI Taxonomy" id="2652724"/>
    <lineage>
        <taxon>Eukaryota</taxon>
        <taxon>Metazoa</taxon>
        <taxon>Cnidaria</taxon>
        <taxon>Anthozoa</taxon>
        <taxon>Hexacorallia</taxon>
        <taxon>Actiniaria</taxon>
        <taxon>Aiptasiidae</taxon>
        <taxon>Exaiptasia</taxon>
    </lineage>
</organism>
<dbReference type="Gene3D" id="3.40.50.300">
    <property type="entry name" value="P-loop containing nucleotide triphosphate hydrolases"/>
    <property type="match status" value="1"/>
</dbReference>